<gene>
    <name evidence="2" type="ORF">CO173_02140</name>
</gene>
<feature type="transmembrane region" description="Helical" evidence="1">
    <location>
        <begin position="34"/>
        <end position="60"/>
    </location>
</feature>
<feature type="transmembrane region" description="Helical" evidence="1">
    <location>
        <begin position="103"/>
        <end position="122"/>
    </location>
</feature>
<dbReference type="AlphaFoldDB" id="A0A2M7XF89"/>
<dbReference type="Proteomes" id="UP000231263">
    <property type="component" value="Unassembled WGS sequence"/>
</dbReference>
<protein>
    <submittedName>
        <fullName evidence="2">Uncharacterized protein</fullName>
    </submittedName>
</protein>
<reference evidence="3" key="1">
    <citation type="submission" date="2017-09" db="EMBL/GenBank/DDBJ databases">
        <title>Depth-based differentiation of microbial function through sediment-hosted aquifers and enrichment of novel symbionts in the deep terrestrial subsurface.</title>
        <authorList>
            <person name="Probst A.J."/>
            <person name="Ladd B."/>
            <person name="Jarett J.K."/>
            <person name="Geller-Mcgrath D.E."/>
            <person name="Sieber C.M.K."/>
            <person name="Emerson J.B."/>
            <person name="Anantharaman K."/>
            <person name="Thomas B.C."/>
            <person name="Malmstrom R."/>
            <person name="Stieglmeier M."/>
            <person name="Klingl A."/>
            <person name="Woyke T."/>
            <person name="Ryan C.M."/>
            <person name="Banfield J.F."/>
        </authorList>
    </citation>
    <scope>NUCLEOTIDE SEQUENCE [LARGE SCALE GENOMIC DNA]</scope>
</reference>
<accession>A0A2M7XF89</accession>
<keyword evidence="1" id="KW-0812">Transmembrane</keyword>
<feature type="transmembrane region" description="Helical" evidence="1">
    <location>
        <begin position="7"/>
        <end position="28"/>
    </location>
</feature>
<comment type="caution">
    <text evidence="2">The sequence shown here is derived from an EMBL/GenBank/DDBJ whole genome shotgun (WGS) entry which is preliminary data.</text>
</comment>
<proteinExistence type="predicted"/>
<name>A0A2M7XF89_9BACT</name>
<dbReference type="EMBL" id="PFWT01000009">
    <property type="protein sequence ID" value="PJA46544.1"/>
    <property type="molecule type" value="Genomic_DNA"/>
</dbReference>
<keyword evidence="1" id="KW-0472">Membrane</keyword>
<organism evidence="2 3">
    <name type="scientific">Candidatus Uhrbacteria bacterium CG_4_9_14_3_um_filter_41_35</name>
    <dbReference type="NCBI Taxonomy" id="1975034"/>
    <lineage>
        <taxon>Bacteria</taxon>
        <taxon>Candidatus Uhriibacteriota</taxon>
    </lineage>
</organism>
<evidence type="ECO:0000256" key="1">
    <source>
        <dbReference type="SAM" id="Phobius"/>
    </source>
</evidence>
<keyword evidence="1" id="KW-1133">Transmembrane helix</keyword>
<feature type="transmembrane region" description="Helical" evidence="1">
    <location>
        <begin position="81"/>
        <end position="97"/>
    </location>
</feature>
<evidence type="ECO:0000313" key="2">
    <source>
        <dbReference type="EMBL" id="PJA46544.1"/>
    </source>
</evidence>
<sequence>MNLRQYILIFIFGTLIAWSAWIIVLLNIDPISSGLPALIIFYITLFAGLMGFFITISTVIRAYRFKERELEDIIIISLRQSLMLTILLEGALVLLSIEKLNYLSIGLIISLLAVIEFTALTFKHGRKHTH</sequence>
<evidence type="ECO:0000313" key="3">
    <source>
        <dbReference type="Proteomes" id="UP000231263"/>
    </source>
</evidence>